<evidence type="ECO:0000313" key="13">
    <source>
        <dbReference type="Proteomes" id="UP000737171"/>
    </source>
</evidence>
<dbReference type="PANTHER" id="PTHR23402:SF1">
    <property type="entry name" value="PYROGLUTAMYL-PEPTIDASE I"/>
    <property type="match status" value="1"/>
</dbReference>
<evidence type="ECO:0000256" key="9">
    <source>
        <dbReference type="HAMAP-Rule" id="MF_00417"/>
    </source>
</evidence>
<dbReference type="Gene3D" id="3.40.630.20">
    <property type="entry name" value="Peptidase C15, pyroglutamyl peptidase I-like"/>
    <property type="match status" value="1"/>
</dbReference>
<dbReference type="EC" id="3.4.19.3" evidence="9"/>
<keyword evidence="8 9" id="KW-0788">Thiol protease</keyword>
<dbReference type="CDD" id="cd00501">
    <property type="entry name" value="Peptidase_C15"/>
    <property type="match status" value="1"/>
</dbReference>
<keyword evidence="7 9" id="KW-0378">Hydrolase</keyword>
<keyword evidence="6 9" id="KW-0645">Protease</keyword>
<dbReference type="SUPFAM" id="SSF53182">
    <property type="entry name" value="Pyrrolidone carboxyl peptidase (pyroglutamate aminopeptidase)"/>
    <property type="match status" value="1"/>
</dbReference>
<comment type="catalytic activity">
    <reaction evidence="1 9 10">
        <text>Release of an N-terminal pyroglutamyl group from a polypeptide, the second amino acid generally not being Pro.</text>
        <dbReference type="EC" id="3.4.19.3"/>
    </reaction>
</comment>
<dbReference type="PANTHER" id="PTHR23402">
    <property type="entry name" value="PROTEASE FAMILY C15 PYROGLUTAMYL-PEPTIDASE I-RELATED"/>
    <property type="match status" value="1"/>
</dbReference>
<evidence type="ECO:0000256" key="11">
    <source>
        <dbReference type="PROSITE-ProRule" id="PRU10077"/>
    </source>
</evidence>
<evidence type="ECO:0000256" key="7">
    <source>
        <dbReference type="ARBA" id="ARBA00022801"/>
    </source>
</evidence>
<proteinExistence type="inferred from homology"/>
<comment type="function">
    <text evidence="2 9">Removes 5-oxoproline from various penultimate amino acid residues except L-proline.</text>
</comment>
<dbReference type="InterPro" id="IPR033694">
    <property type="entry name" value="PGPEP1_Cys_AS"/>
</dbReference>
<dbReference type="GO" id="GO:0016920">
    <property type="term" value="F:pyroglutamyl-peptidase activity"/>
    <property type="evidence" value="ECO:0007669"/>
    <property type="project" value="UniProtKB-EC"/>
</dbReference>
<dbReference type="InterPro" id="IPR029762">
    <property type="entry name" value="PGP-I_bact-type"/>
</dbReference>
<keyword evidence="5 9" id="KW-0963">Cytoplasm</keyword>
<keyword evidence="13" id="KW-1185">Reference proteome</keyword>
<dbReference type="InterPro" id="IPR016125">
    <property type="entry name" value="Peptidase_C15-like"/>
</dbReference>
<dbReference type="NCBIfam" id="NF009676">
    <property type="entry name" value="PRK13197.1"/>
    <property type="match status" value="1"/>
</dbReference>
<evidence type="ECO:0000256" key="10">
    <source>
        <dbReference type="PROSITE-ProRule" id="PRU10076"/>
    </source>
</evidence>
<evidence type="ECO:0000256" key="8">
    <source>
        <dbReference type="ARBA" id="ARBA00022807"/>
    </source>
</evidence>
<evidence type="ECO:0000256" key="2">
    <source>
        <dbReference type="ARBA" id="ARBA00002280"/>
    </source>
</evidence>
<evidence type="ECO:0000256" key="1">
    <source>
        <dbReference type="ARBA" id="ARBA00001770"/>
    </source>
</evidence>
<dbReference type="RefSeq" id="WP_173130238.1">
    <property type="nucleotide sequence ID" value="NZ_JABRWJ010000009.1"/>
</dbReference>
<dbReference type="PROSITE" id="PS01333">
    <property type="entry name" value="PYRASE_GLU"/>
    <property type="match status" value="1"/>
</dbReference>
<dbReference type="Proteomes" id="UP000737171">
    <property type="component" value="Unassembled WGS sequence"/>
</dbReference>
<dbReference type="HAMAP" id="MF_00417">
    <property type="entry name" value="Pyrrolid_peptidase"/>
    <property type="match status" value="1"/>
</dbReference>
<protein>
    <recommendedName>
        <fullName evidence="9">Pyrrolidone-carboxylate peptidase</fullName>
        <ecNumber evidence="9">3.4.19.3</ecNumber>
    </recommendedName>
    <alternativeName>
        <fullName evidence="9">5-oxoprolyl-peptidase</fullName>
    </alternativeName>
    <alternativeName>
        <fullName evidence="9">Pyroglutamyl-peptidase I</fullName>
        <shortName evidence="9">PGP-I</shortName>
        <shortName evidence="9">Pyrase</shortName>
    </alternativeName>
</protein>
<dbReference type="PRINTS" id="PR00706">
    <property type="entry name" value="PYROGLUPTASE"/>
</dbReference>
<comment type="subunit">
    <text evidence="9">Homotetramer.</text>
</comment>
<sequence>MNDQVLITGFEPFGGDVVNPSWEVARTLDGRRIAGRRIVARRLPCAFRTALPLLFDALDGLKPRCVIALGLAGSRSAVSIERVAINIVDARIPDNLGAQPVDEPVQAEAPAAFFSSLPIKAISAGLREAGLPAEVSQSAGTFVCNQVFFGLMQHLQATPGIRGGFIHLPPLPEQAARHPGARPLSLVQQVQAIELAVAITLTRATDLRLAAGTID</sequence>
<accession>A0ABX2EQ44</accession>
<feature type="active site" evidence="9 11">
    <location>
        <position position="144"/>
    </location>
</feature>
<dbReference type="InterPro" id="IPR033693">
    <property type="entry name" value="PGPEP1_Glu_AS"/>
</dbReference>
<name>A0ABX2EQ44_9BURK</name>
<feature type="active site" evidence="9 10">
    <location>
        <position position="81"/>
    </location>
</feature>
<comment type="similarity">
    <text evidence="4 9">Belongs to the peptidase C15 family.</text>
</comment>
<evidence type="ECO:0000256" key="5">
    <source>
        <dbReference type="ARBA" id="ARBA00022490"/>
    </source>
</evidence>
<reference evidence="12 13" key="1">
    <citation type="submission" date="2020-05" db="EMBL/GenBank/DDBJ databases">
        <title>Aquincola sp. isolate from soil.</title>
        <authorList>
            <person name="Han J."/>
            <person name="Kim D.-U."/>
        </authorList>
    </citation>
    <scope>NUCLEOTIDE SEQUENCE [LARGE SCALE GENOMIC DNA]</scope>
    <source>
        <strain evidence="12 13">S2</strain>
    </source>
</reference>
<dbReference type="NCBIfam" id="TIGR00504">
    <property type="entry name" value="pyro_pdase"/>
    <property type="match status" value="1"/>
</dbReference>
<dbReference type="PROSITE" id="PS01334">
    <property type="entry name" value="PYRASE_CYS"/>
    <property type="match status" value="1"/>
</dbReference>
<comment type="caution">
    <text evidence="12">The sequence shown here is derived from an EMBL/GenBank/DDBJ whole genome shotgun (WGS) entry which is preliminary data.</text>
</comment>
<comment type="subcellular location">
    <subcellularLocation>
        <location evidence="3 9">Cytoplasm</location>
    </subcellularLocation>
</comment>
<dbReference type="Pfam" id="PF01470">
    <property type="entry name" value="Peptidase_C15"/>
    <property type="match status" value="1"/>
</dbReference>
<dbReference type="InterPro" id="IPR036440">
    <property type="entry name" value="Peptidase_C15-like_sf"/>
</dbReference>
<dbReference type="InterPro" id="IPR000816">
    <property type="entry name" value="Peptidase_C15"/>
</dbReference>
<feature type="active site" evidence="9">
    <location>
        <position position="167"/>
    </location>
</feature>
<organism evidence="12 13">
    <name type="scientific">Pseudaquabacterium terrae</name>
    <dbReference type="NCBI Taxonomy" id="2732868"/>
    <lineage>
        <taxon>Bacteria</taxon>
        <taxon>Pseudomonadati</taxon>
        <taxon>Pseudomonadota</taxon>
        <taxon>Betaproteobacteria</taxon>
        <taxon>Burkholderiales</taxon>
        <taxon>Sphaerotilaceae</taxon>
        <taxon>Pseudaquabacterium</taxon>
    </lineage>
</organism>
<gene>
    <name evidence="9 12" type="primary">pcp</name>
    <name evidence="12" type="ORF">HLB44_27010</name>
</gene>
<evidence type="ECO:0000256" key="4">
    <source>
        <dbReference type="ARBA" id="ARBA00006641"/>
    </source>
</evidence>
<dbReference type="PIRSF" id="PIRSF015592">
    <property type="entry name" value="Prld-crbxl_pptds"/>
    <property type="match status" value="1"/>
</dbReference>
<evidence type="ECO:0000256" key="3">
    <source>
        <dbReference type="ARBA" id="ARBA00004496"/>
    </source>
</evidence>
<evidence type="ECO:0000256" key="6">
    <source>
        <dbReference type="ARBA" id="ARBA00022670"/>
    </source>
</evidence>
<dbReference type="EMBL" id="JABRWJ010000009">
    <property type="protein sequence ID" value="NRF70660.1"/>
    <property type="molecule type" value="Genomic_DNA"/>
</dbReference>
<evidence type="ECO:0000313" key="12">
    <source>
        <dbReference type="EMBL" id="NRF70660.1"/>
    </source>
</evidence>